<comment type="caution">
    <text evidence="1">The sequence shown here is derived from an EMBL/GenBank/DDBJ whole genome shotgun (WGS) entry which is preliminary data.</text>
</comment>
<name>A0AAD6LJL1_9ROSI</name>
<protein>
    <submittedName>
        <fullName evidence="1">Uncharacterized protein</fullName>
    </submittedName>
</protein>
<dbReference type="AlphaFoldDB" id="A0AAD6LJL1"/>
<keyword evidence="2" id="KW-1185">Reference proteome</keyword>
<organism evidence="1 2">
    <name type="scientific">Populus alba x Populus x berolinensis</name>
    <dbReference type="NCBI Taxonomy" id="444605"/>
    <lineage>
        <taxon>Eukaryota</taxon>
        <taxon>Viridiplantae</taxon>
        <taxon>Streptophyta</taxon>
        <taxon>Embryophyta</taxon>
        <taxon>Tracheophyta</taxon>
        <taxon>Spermatophyta</taxon>
        <taxon>Magnoliopsida</taxon>
        <taxon>eudicotyledons</taxon>
        <taxon>Gunneridae</taxon>
        <taxon>Pentapetalae</taxon>
        <taxon>rosids</taxon>
        <taxon>fabids</taxon>
        <taxon>Malpighiales</taxon>
        <taxon>Salicaceae</taxon>
        <taxon>Saliceae</taxon>
        <taxon>Populus</taxon>
    </lineage>
</organism>
<sequence>MAYVLDWFGSREKEKRVRRNSPRELSFCHPFTSTTIALRWREFSLTINNGQRLDPKLLICKIRTEAC</sequence>
<accession>A0AAD6LJL1</accession>
<evidence type="ECO:0000313" key="1">
    <source>
        <dbReference type="EMBL" id="KAJ6968230.1"/>
    </source>
</evidence>
<reference evidence="1 2" key="1">
    <citation type="journal article" date="2023" name="Mol. Ecol. Resour.">
        <title>Chromosome-level genome assembly of a triploid poplar Populus alba 'Berolinensis'.</title>
        <authorList>
            <person name="Chen S."/>
            <person name="Yu Y."/>
            <person name="Wang X."/>
            <person name="Wang S."/>
            <person name="Zhang T."/>
            <person name="Zhou Y."/>
            <person name="He R."/>
            <person name="Meng N."/>
            <person name="Wang Y."/>
            <person name="Liu W."/>
            <person name="Liu Z."/>
            <person name="Liu J."/>
            <person name="Guo Q."/>
            <person name="Huang H."/>
            <person name="Sederoff R.R."/>
            <person name="Wang G."/>
            <person name="Qu G."/>
            <person name="Chen S."/>
        </authorList>
    </citation>
    <scope>NUCLEOTIDE SEQUENCE [LARGE SCALE GENOMIC DNA]</scope>
    <source>
        <strain evidence="1">SC-2020</strain>
    </source>
</reference>
<gene>
    <name evidence="1" type="ORF">NC653_036241</name>
</gene>
<dbReference type="EMBL" id="JAQIZT010000016">
    <property type="protein sequence ID" value="KAJ6968230.1"/>
    <property type="molecule type" value="Genomic_DNA"/>
</dbReference>
<proteinExistence type="predicted"/>
<evidence type="ECO:0000313" key="2">
    <source>
        <dbReference type="Proteomes" id="UP001164929"/>
    </source>
</evidence>
<dbReference type="Proteomes" id="UP001164929">
    <property type="component" value="Chromosome 16"/>
</dbReference>